<gene>
    <name evidence="2" type="ORF">AVDCRST_MAG96-4262</name>
</gene>
<evidence type="ECO:0000313" key="2">
    <source>
        <dbReference type="EMBL" id="CAA9540493.1"/>
    </source>
</evidence>
<keyword evidence="1" id="KW-1133">Transmembrane helix</keyword>
<evidence type="ECO:0000256" key="1">
    <source>
        <dbReference type="SAM" id="Phobius"/>
    </source>
</evidence>
<dbReference type="EMBL" id="CADCVN010001669">
    <property type="protein sequence ID" value="CAA9540493.1"/>
    <property type="molecule type" value="Genomic_DNA"/>
</dbReference>
<proteinExistence type="predicted"/>
<sequence length="173" mass="19863">MEDTYIATTRVTVTALTPNNYRQWIEDIKGFALQHEVWEYVDPEGTEVAPTAPKYPRVTDYYRDVVQPGAAVPVRTRRADYDDLDEPQRKSYAIKERAYKSLFAESKAATSGVAKVHAAVMESAREYVPMTKRTASVRDIIILIILDFNFFFPFSSWPSFFSGYYGVFFLEVT</sequence>
<keyword evidence="1" id="KW-0812">Transmembrane</keyword>
<protein>
    <submittedName>
        <fullName evidence="2">Uncharacterized protein</fullName>
    </submittedName>
</protein>
<organism evidence="2">
    <name type="scientific">uncultured Segetibacter sp</name>
    <dbReference type="NCBI Taxonomy" id="481133"/>
    <lineage>
        <taxon>Bacteria</taxon>
        <taxon>Pseudomonadati</taxon>
        <taxon>Bacteroidota</taxon>
        <taxon>Chitinophagia</taxon>
        <taxon>Chitinophagales</taxon>
        <taxon>Chitinophagaceae</taxon>
        <taxon>Segetibacter</taxon>
        <taxon>environmental samples</taxon>
    </lineage>
</organism>
<name>A0A6J4U7F7_9BACT</name>
<accession>A0A6J4U7F7</accession>
<keyword evidence="1" id="KW-0472">Membrane</keyword>
<reference evidence="2" key="1">
    <citation type="submission" date="2020-02" db="EMBL/GenBank/DDBJ databases">
        <authorList>
            <person name="Meier V. D."/>
        </authorList>
    </citation>
    <scope>NUCLEOTIDE SEQUENCE</scope>
    <source>
        <strain evidence="2">AVDCRST_MAG96</strain>
    </source>
</reference>
<dbReference type="AlphaFoldDB" id="A0A6J4U7F7"/>
<feature type="transmembrane region" description="Helical" evidence="1">
    <location>
        <begin position="140"/>
        <end position="160"/>
    </location>
</feature>